<protein>
    <submittedName>
        <fullName evidence="1">Uncharacterized protein</fullName>
    </submittedName>
</protein>
<organism evidence="1 2">
    <name type="scientific">Ancylostoma ceylanicum</name>
    <dbReference type="NCBI Taxonomy" id="53326"/>
    <lineage>
        <taxon>Eukaryota</taxon>
        <taxon>Metazoa</taxon>
        <taxon>Ecdysozoa</taxon>
        <taxon>Nematoda</taxon>
        <taxon>Chromadorea</taxon>
        <taxon>Rhabditida</taxon>
        <taxon>Rhabditina</taxon>
        <taxon>Rhabditomorpha</taxon>
        <taxon>Strongyloidea</taxon>
        <taxon>Ancylostomatidae</taxon>
        <taxon>Ancylostomatinae</taxon>
        <taxon>Ancylostoma</taxon>
    </lineage>
</organism>
<accession>A0A016VWP8</accession>
<sequence length="67" mass="7233">MFHAVSSLPMSSSSLKTSKFSEISNTGISCSPSAAKSSSHSMVHEYVQKPTQLFHQNCAPNFSPTKN</sequence>
<keyword evidence="2" id="KW-1185">Reference proteome</keyword>
<evidence type="ECO:0000313" key="1">
    <source>
        <dbReference type="EMBL" id="EYC31751.1"/>
    </source>
</evidence>
<gene>
    <name evidence="1" type="primary">Acey_s0003.g1216</name>
    <name evidence="1" type="ORF">Y032_0003g1216</name>
</gene>
<dbReference type="AlphaFoldDB" id="A0A016VWP8"/>
<dbReference type="Proteomes" id="UP000024635">
    <property type="component" value="Unassembled WGS sequence"/>
</dbReference>
<evidence type="ECO:0000313" key="2">
    <source>
        <dbReference type="Proteomes" id="UP000024635"/>
    </source>
</evidence>
<proteinExistence type="predicted"/>
<name>A0A016VWP8_9BILA</name>
<dbReference type="EMBL" id="JARK01001339">
    <property type="protein sequence ID" value="EYC31751.1"/>
    <property type="molecule type" value="Genomic_DNA"/>
</dbReference>
<comment type="caution">
    <text evidence="1">The sequence shown here is derived from an EMBL/GenBank/DDBJ whole genome shotgun (WGS) entry which is preliminary data.</text>
</comment>
<reference evidence="2" key="1">
    <citation type="journal article" date="2015" name="Nat. Genet.">
        <title>The genome and transcriptome of the zoonotic hookworm Ancylostoma ceylanicum identify infection-specific gene families.</title>
        <authorList>
            <person name="Schwarz E.M."/>
            <person name="Hu Y."/>
            <person name="Antoshechkin I."/>
            <person name="Miller M.M."/>
            <person name="Sternberg P.W."/>
            <person name="Aroian R.V."/>
        </authorList>
    </citation>
    <scope>NUCLEOTIDE SEQUENCE</scope>
    <source>
        <strain evidence="2">HY135</strain>
    </source>
</reference>